<evidence type="ECO:0000313" key="3">
    <source>
        <dbReference type="Proteomes" id="UP000237000"/>
    </source>
</evidence>
<dbReference type="AlphaFoldDB" id="A0A2P5FNK2"/>
<reference evidence="3" key="1">
    <citation type="submission" date="2016-06" db="EMBL/GenBank/DDBJ databases">
        <title>Parallel loss of symbiosis genes in relatives of nitrogen-fixing non-legume Parasponia.</title>
        <authorList>
            <person name="Van Velzen R."/>
            <person name="Holmer R."/>
            <person name="Bu F."/>
            <person name="Rutten L."/>
            <person name="Van Zeijl A."/>
            <person name="Liu W."/>
            <person name="Santuari L."/>
            <person name="Cao Q."/>
            <person name="Sharma T."/>
            <person name="Shen D."/>
            <person name="Roswanjaya Y."/>
            <person name="Wardhani T."/>
            <person name="Kalhor M.S."/>
            <person name="Jansen J."/>
            <person name="Van den Hoogen J."/>
            <person name="Gungor B."/>
            <person name="Hartog M."/>
            <person name="Hontelez J."/>
            <person name="Verver J."/>
            <person name="Yang W.-C."/>
            <person name="Schijlen E."/>
            <person name="Repin R."/>
            <person name="Schilthuizen M."/>
            <person name="Schranz E."/>
            <person name="Heidstra R."/>
            <person name="Miyata K."/>
            <person name="Fedorova E."/>
            <person name="Kohlen W."/>
            <person name="Bisseling T."/>
            <person name="Smit S."/>
            <person name="Geurts R."/>
        </authorList>
    </citation>
    <scope>NUCLEOTIDE SEQUENCE [LARGE SCALE GENOMIC DNA]</scope>
    <source>
        <strain evidence="3">cv. RG33-2</strain>
    </source>
</reference>
<feature type="non-terminal residue" evidence="2">
    <location>
        <position position="115"/>
    </location>
</feature>
<proteinExistence type="predicted"/>
<feature type="region of interest" description="Disordered" evidence="1">
    <location>
        <begin position="32"/>
        <end position="76"/>
    </location>
</feature>
<gene>
    <name evidence="2" type="ORF">TorRG33x02_048890</name>
</gene>
<dbReference type="EMBL" id="JXTC01000019">
    <property type="protein sequence ID" value="PON99346.1"/>
    <property type="molecule type" value="Genomic_DNA"/>
</dbReference>
<evidence type="ECO:0000256" key="1">
    <source>
        <dbReference type="SAM" id="MobiDB-lite"/>
    </source>
</evidence>
<keyword evidence="3" id="KW-1185">Reference proteome</keyword>
<name>A0A2P5FNK2_TREOI</name>
<comment type="caution">
    <text evidence="2">The sequence shown here is derived from an EMBL/GenBank/DDBJ whole genome shotgun (WGS) entry which is preliminary data.</text>
</comment>
<organism evidence="2 3">
    <name type="scientific">Trema orientale</name>
    <name type="common">Charcoal tree</name>
    <name type="synonym">Celtis orientalis</name>
    <dbReference type="NCBI Taxonomy" id="63057"/>
    <lineage>
        <taxon>Eukaryota</taxon>
        <taxon>Viridiplantae</taxon>
        <taxon>Streptophyta</taxon>
        <taxon>Embryophyta</taxon>
        <taxon>Tracheophyta</taxon>
        <taxon>Spermatophyta</taxon>
        <taxon>Magnoliopsida</taxon>
        <taxon>eudicotyledons</taxon>
        <taxon>Gunneridae</taxon>
        <taxon>Pentapetalae</taxon>
        <taxon>rosids</taxon>
        <taxon>fabids</taxon>
        <taxon>Rosales</taxon>
        <taxon>Cannabaceae</taxon>
        <taxon>Trema</taxon>
    </lineage>
</organism>
<accession>A0A2P5FNK2</accession>
<evidence type="ECO:0000313" key="2">
    <source>
        <dbReference type="EMBL" id="PON99346.1"/>
    </source>
</evidence>
<sequence length="115" mass="12712">MDAVKSDLGTILGKMSIMDRMEQLLLSWEPRHGAESSRMAATPSLASAVTPPQTTVADGSPHSEEPSADLNRLDRRPRRLEMPLFNGENPLGWVFRAERYFAVNAMTDAEKLEAA</sequence>
<dbReference type="OrthoDB" id="1751726at2759"/>
<protein>
    <submittedName>
        <fullName evidence="2">Uncharacterized protein</fullName>
    </submittedName>
</protein>
<dbReference type="InParanoid" id="A0A2P5FNK2"/>
<feature type="compositionally biased region" description="Polar residues" evidence="1">
    <location>
        <begin position="44"/>
        <end position="57"/>
    </location>
</feature>
<dbReference type="Proteomes" id="UP000237000">
    <property type="component" value="Unassembled WGS sequence"/>
</dbReference>